<dbReference type="Gene3D" id="3.10.100.10">
    <property type="entry name" value="Mannose-Binding Protein A, subunit A"/>
    <property type="match status" value="1"/>
</dbReference>
<sequence length="176" mass="19821">QIISNPSSCSCDRERERDANMILLLLLFTLTLGAVSPSDGPEVRLQRGNCPMFWYSFNNRCYKYVATEQSWADAEFHCVSQGANLVSIHSLEEENFITALIKNFDLNEGITWNGLNDLYKEGRWICADHLQPPKTTGAAAFAPHDFREEEASSSILDELQATGIKSRSYEGMDHPL</sequence>
<evidence type="ECO:0000313" key="4">
    <source>
        <dbReference type="Proteomes" id="UP001153269"/>
    </source>
</evidence>
<comment type="caution">
    <text evidence="3">The sequence shown here is derived from an EMBL/GenBank/DDBJ whole genome shotgun (WGS) entry which is preliminary data.</text>
</comment>
<accession>A0A9N7USD5</accession>
<protein>
    <recommendedName>
        <fullName evidence="2">C-type lectin domain-containing protein</fullName>
    </recommendedName>
</protein>
<dbReference type="PROSITE" id="PS50041">
    <property type="entry name" value="C_TYPE_LECTIN_2"/>
    <property type="match status" value="1"/>
</dbReference>
<evidence type="ECO:0000256" key="1">
    <source>
        <dbReference type="SAM" id="SignalP"/>
    </source>
</evidence>
<dbReference type="InterPro" id="IPR050111">
    <property type="entry name" value="C-type_lectin/snaclec_domain"/>
</dbReference>
<feature type="domain" description="C-type lectin" evidence="2">
    <location>
        <begin position="57"/>
        <end position="124"/>
    </location>
</feature>
<evidence type="ECO:0000313" key="3">
    <source>
        <dbReference type="EMBL" id="CAB1436207.1"/>
    </source>
</evidence>
<organism evidence="3 4">
    <name type="scientific">Pleuronectes platessa</name>
    <name type="common">European plaice</name>
    <dbReference type="NCBI Taxonomy" id="8262"/>
    <lineage>
        <taxon>Eukaryota</taxon>
        <taxon>Metazoa</taxon>
        <taxon>Chordata</taxon>
        <taxon>Craniata</taxon>
        <taxon>Vertebrata</taxon>
        <taxon>Euteleostomi</taxon>
        <taxon>Actinopterygii</taxon>
        <taxon>Neopterygii</taxon>
        <taxon>Teleostei</taxon>
        <taxon>Neoteleostei</taxon>
        <taxon>Acanthomorphata</taxon>
        <taxon>Carangaria</taxon>
        <taxon>Pleuronectiformes</taxon>
        <taxon>Pleuronectoidei</taxon>
        <taxon>Pleuronectidae</taxon>
        <taxon>Pleuronectes</taxon>
    </lineage>
</organism>
<dbReference type="SMART" id="SM00034">
    <property type="entry name" value="CLECT"/>
    <property type="match status" value="1"/>
</dbReference>
<dbReference type="Proteomes" id="UP001153269">
    <property type="component" value="Unassembled WGS sequence"/>
</dbReference>
<dbReference type="EMBL" id="CADEAL010001866">
    <property type="protein sequence ID" value="CAB1436207.1"/>
    <property type="molecule type" value="Genomic_DNA"/>
</dbReference>
<dbReference type="InterPro" id="IPR001304">
    <property type="entry name" value="C-type_lectin-like"/>
</dbReference>
<evidence type="ECO:0000259" key="2">
    <source>
        <dbReference type="PROSITE" id="PS50041"/>
    </source>
</evidence>
<dbReference type="InterPro" id="IPR016187">
    <property type="entry name" value="CTDL_fold"/>
</dbReference>
<proteinExistence type="predicted"/>
<dbReference type="SUPFAM" id="SSF56436">
    <property type="entry name" value="C-type lectin-like"/>
    <property type="match status" value="1"/>
</dbReference>
<feature type="chain" id="PRO_5040363302" description="C-type lectin domain-containing protein" evidence="1">
    <location>
        <begin position="34"/>
        <end position="176"/>
    </location>
</feature>
<dbReference type="AlphaFoldDB" id="A0A9N7USD5"/>
<dbReference type="InterPro" id="IPR016186">
    <property type="entry name" value="C-type_lectin-like/link_sf"/>
</dbReference>
<name>A0A9N7USD5_PLEPL</name>
<gene>
    <name evidence="3" type="ORF">PLEPLA_LOCUS24242</name>
</gene>
<reference evidence="3" key="1">
    <citation type="submission" date="2020-03" db="EMBL/GenBank/DDBJ databases">
        <authorList>
            <person name="Weist P."/>
        </authorList>
    </citation>
    <scope>NUCLEOTIDE SEQUENCE</scope>
</reference>
<feature type="non-terminal residue" evidence="3">
    <location>
        <position position="176"/>
    </location>
</feature>
<dbReference type="PANTHER" id="PTHR22803">
    <property type="entry name" value="MANNOSE, PHOSPHOLIPASE, LECTIN RECEPTOR RELATED"/>
    <property type="match status" value="1"/>
</dbReference>
<feature type="signal peptide" evidence="1">
    <location>
        <begin position="1"/>
        <end position="33"/>
    </location>
</feature>
<dbReference type="Pfam" id="PF00059">
    <property type="entry name" value="Lectin_C"/>
    <property type="match status" value="1"/>
</dbReference>
<keyword evidence="1" id="KW-0732">Signal</keyword>
<keyword evidence="4" id="KW-1185">Reference proteome</keyword>